<reference evidence="2 3" key="1">
    <citation type="journal article" date="2018" name="Nat. Genet.">
        <title>The Rosa genome provides new insights in the design of modern roses.</title>
        <authorList>
            <person name="Bendahmane M."/>
        </authorList>
    </citation>
    <scope>NUCLEOTIDE SEQUENCE [LARGE SCALE GENOMIC DNA]</scope>
    <source>
        <strain evidence="3">cv. Old Blush</strain>
    </source>
</reference>
<dbReference type="InterPro" id="IPR046960">
    <property type="entry name" value="PPR_At4g14850-like_plant"/>
</dbReference>
<dbReference type="NCBIfam" id="TIGR00756">
    <property type="entry name" value="PPR"/>
    <property type="match status" value="1"/>
</dbReference>
<dbReference type="Gramene" id="PRQ53594">
    <property type="protein sequence ID" value="PRQ53594"/>
    <property type="gene ID" value="RchiOBHm_Chr2g0168261"/>
</dbReference>
<proteinExistence type="predicted"/>
<comment type="caution">
    <text evidence="2">The sequence shown here is derived from an EMBL/GenBank/DDBJ whole genome shotgun (WGS) entry which is preliminary data.</text>
</comment>
<dbReference type="InterPro" id="IPR011990">
    <property type="entry name" value="TPR-like_helical_dom_sf"/>
</dbReference>
<dbReference type="Gene3D" id="1.25.40.10">
    <property type="entry name" value="Tetratricopeptide repeat domain"/>
    <property type="match status" value="1"/>
</dbReference>
<sequence length="121" mass="13916">MFEFLESRGEYEVGGGTYDALVSACISLKSIRGVKRVFGYMIGNGFELDQYMRNRVLLMHVKCGMMIHARHLFEEMPERNSVSWNTIIGVLWIVESSWSRSGCFWICGRSFLMGSRGYLPQ</sequence>
<dbReference type="Pfam" id="PF01535">
    <property type="entry name" value="PPR"/>
    <property type="match status" value="2"/>
</dbReference>
<dbReference type="InterPro" id="IPR002885">
    <property type="entry name" value="PPR_rpt"/>
</dbReference>
<organism evidence="2 3">
    <name type="scientific">Rosa chinensis</name>
    <name type="common">China rose</name>
    <dbReference type="NCBI Taxonomy" id="74649"/>
    <lineage>
        <taxon>Eukaryota</taxon>
        <taxon>Viridiplantae</taxon>
        <taxon>Streptophyta</taxon>
        <taxon>Embryophyta</taxon>
        <taxon>Tracheophyta</taxon>
        <taxon>Spermatophyta</taxon>
        <taxon>Magnoliopsida</taxon>
        <taxon>eudicotyledons</taxon>
        <taxon>Gunneridae</taxon>
        <taxon>Pentapetalae</taxon>
        <taxon>rosids</taxon>
        <taxon>fabids</taxon>
        <taxon>Rosales</taxon>
        <taxon>Rosaceae</taxon>
        <taxon>Rosoideae</taxon>
        <taxon>Rosoideae incertae sedis</taxon>
        <taxon>Rosa</taxon>
    </lineage>
</organism>
<dbReference type="PANTHER" id="PTHR47926">
    <property type="entry name" value="PENTATRICOPEPTIDE REPEAT-CONTAINING PROTEIN"/>
    <property type="match status" value="1"/>
</dbReference>
<dbReference type="GO" id="GO:0009451">
    <property type="term" value="P:RNA modification"/>
    <property type="evidence" value="ECO:0007669"/>
    <property type="project" value="InterPro"/>
</dbReference>
<evidence type="ECO:0000313" key="2">
    <source>
        <dbReference type="EMBL" id="PRQ53594.1"/>
    </source>
</evidence>
<dbReference type="EMBL" id="PDCK01000040">
    <property type="protein sequence ID" value="PRQ53594.1"/>
    <property type="molecule type" value="Genomic_DNA"/>
</dbReference>
<dbReference type="STRING" id="74649.A0A2P6S4I4"/>
<dbReference type="Proteomes" id="UP000238479">
    <property type="component" value="Chromosome 2"/>
</dbReference>
<dbReference type="GO" id="GO:0003723">
    <property type="term" value="F:RNA binding"/>
    <property type="evidence" value="ECO:0007669"/>
    <property type="project" value="InterPro"/>
</dbReference>
<dbReference type="PANTHER" id="PTHR47926:SF359">
    <property type="entry name" value="PENTACOTRIPEPTIDE-REPEAT REGION OF PRORP DOMAIN-CONTAINING PROTEIN"/>
    <property type="match status" value="1"/>
</dbReference>
<dbReference type="AlphaFoldDB" id="A0A2P6S4I4"/>
<protein>
    <submittedName>
        <fullName evidence="2">Putative pentatricopeptide</fullName>
    </submittedName>
</protein>
<evidence type="ECO:0000313" key="3">
    <source>
        <dbReference type="Proteomes" id="UP000238479"/>
    </source>
</evidence>
<name>A0A2P6S4I4_ROSCH</name>
<evidence type="ECO:0000256" key="1">
    <source>
        <dbReference type="ARBA" id="ARBA00022737"/>
    </source>
</evidence>
<keyword evidence="3" id="KW-1185">Reference proteome</keyword>
<gene>
    <name evidence="2" type="ORF">RchiOBHm_Chr2g0168261</name>
</gene>
<accession>A0A2P6S4I4</accession>
<keyword evidence="1" id="KW-0677">Repeat</keyword>